<feature type="transmembrane region" description="Helical" evidence="9">
    <location>
        <begin position="70"/>
        <end position="91"/>
    </location>
</feature>
<evidence type="ECO:0000256" key="5">
    <source>
        <dbReference type="ARBA" id="ARBA00023136"/>
    </source>
</evidence>
<dbReference type="PROSITE" id="PS00237">
    <property type="entry name" value="G_PROTEIN_RECEP_F1_1"/>
    <property type="match status" value="1"/>
</dbReference>
<keyword evidence="4 8" id="KW-0297">G-protein coupled receptor</keyword>
<dbReference type="PANTHER" id="PTHR45695:SF9">
    <property type="entry name" value="LEUCOKININ RECEPTOR"/>
    <property type="match status" value="1"/>
</dbReference>
<comment type="subcellular location">
    <subcellularLocation>
        <location evidence="1">Membrane</location>
        <topology evidence="1">Multi-pass membrane protein</topology>
    </subcellularLocation>
</comment>
<dbReference type="Pfam" id="PF00001">
    <property type="entry name" value="7tm_1"/>
    <property type="match status" value="1"/>
</dbReference>
<feature type="transmembrane region" description="Helical" evidence="9">
    <location>
        <begin position="305"/>
        <end position="323"/>
    </location>
</feature>
<dbReference type="Gene3D" id="1.20.1070.10">
    <property type="entry name" value="Rhodopsin 7-helix transmembrane proteins"/>
    <property type="match status" value="1"/>
</dbReference>
<dbReference type="CDD" id="cd00637">
    <property type="entry name" value="7tm_classA_rhodopsin-like"/>
    <property type="match status" value="1"/>
</dbReference>
<proteinExistence type="inferred from homology"/>
<dbReference type="OMA" id="VINCAPE"/>
<dbReference type="EMBL" id="KQ419958">
    <property type="protein sequence ID" value="KOF81863.1"/>
    <property type="molecule type" value="Genomic_DNA"/>
</dbReference>
<sequence length="360" mass="41168">MSMNSSFFPSKEQNESTTNWIEEINMTMVMYNAPALTYSFLTLIIGGIGNGLIAYVYGRSMKKKTTPMNYFIMILSLLNLVTCSTVIPLMILYDFMPVLFVSDVACKILRYIYNLTMLASSFTLVAIAVDRYRRICRPTSSQLNVKQVKITSVVLVTMAAALCAPVIVIAGTQTEHLYFNQINHTFCNTQEDYENTIYPNLYSSYLFIILITAIIITIVCYTKILCNIRRSMAPRRRSFEKHRNRISIKPPSKPNIKKVFLITLLFIFSFVPCVLVIIIFMVTQITDDNFHPVVNSFLNISRRSYLLSCLLNPLIIWYCNLNFRAEVKFLCTFCHCSRHSTNDLANSSFSNPLELVTGES</sequence>
<dbReference type="AlphaFoldDB" id="A0A0L8GY22"/>
<feature type="domain" description="G-protein coupled receptors family 1 profile" evidence="10">
    <location>
        <begin position="49"/>
        <end position="316"/>
    </location>
</feature>
<feature type="transmembrane region" description="Helical" evidence="9">
    <location>
        <begin position="150"/>
        <end position="170"/>
    </location>
</feature>
<evidence type="ECO:0000313" key="11">
    <source>
        <dbReference type="EMBL" id="KOF81863.1"/>
    </source>
</evidence>
<comment type="similarity">
    <text evidence="8">Belongs to the G-protein coupled receptor 1 family.</text>
</comment>
<feature type="transmembrane region" description="Helical" evidence="9">
    <location>
        <begin position="35"/>
        <end position="58"/>
    </location>
</feature>
<evidence type="ECO:0000256" key="2">
    <source>
        <dbReference type="ARBA" id="ARBA00022692"/>
    </source>
</evidence>
<keyword evidence="7 8" id="KW-0807">Transducer</keyword>
<dbReference type="KEGG" id="obi:106874026"/>
<evidence type="ECO:0000256" key="9">
    <source>
        <dbReference type="SAM" id="Phobius"/>
    </source>
</evidence>
<keyword evidence="3 9" id="KW-1133">Transmembrane helix</keyword>
<feature type="transmembrane region" description="Helical" evidence="9">
    <location>
        <begin position="259"/>
        <end position="285"/>
    </location>
</feature>
<keyword evidence="6 8" id="KW-0675">Receptor</keyword>
<dbReference type="PANTHER" id="PTHR45695">
    <property type="entry name" value="LEUCOKININ RECEPTOR-RELATED"/>
    <property type="match status" value="1"/>
</dbReference>
<evidence type="ECO:0000256" key="8">
    <source>
        <dbReference type="RuleBase" id="RU000688"/>
    </source>
</evidence>
<dbReference type="GO" id="GO:0004930">
    <property type="term" value="F:G protein-coupled receptor activity"/>
    <property type="evidence" value="ECO:0007669"/>
    <property type="project" value="UniProtKB-KW"/>
</dbReference>
<organism evidence="11">
    <name type="scientific">Octopus bimaculoides</name>
    <name type="common">California two-spotted octopus</name>
    <dbReference type="NCBI Taxonomy" id="37653"/>
    <lineage>
        <taxon>Eukaryota</taxon>
        <taxon>Metazoa</taxon>
        <taxon>Spiralia</taxon>
        <taxon>Lophotrochozoa</taxon>
        <taxon>Mollusca</taxon>
        <taxon>Cephalopoda</taxon>
        <taxon>Coleoidea</taxon>
        <taxon>Octopodiformes</taxon>
        <taxon>Octopoda</taxon>
        <taxon>Incirrata</taxon>
        <taxon>Octopodidae</taxon>
        <taxon>Octopus</taxon>
    </lineage>
</organism>
<feature type="transmembrane region" description="Helical" evidence="9">
    <location>
        <begin position="205"/>
        <end position="226"/>
    </location>
</feature>
<evidence type="ECO:0000259" key="10">
    <source>
        <dbReference type="PROSITE" id="PS50262"/>
    </source>
</evidence>
<evidence type="ECO:0000256" key="7">
    <source>
        <dbReference type="ARBA" id="ARBA00023224"/>
    </source>
</evidence>
<dbReference type="InterPro" id="IPR017452">
    <property type="entry name" value="GPCR_Rhodpsn_7TM"/>
</dbReference>
<keyword evidence="2 8" id="KW-0812">Transmembrane</keyword>
<evidence type="ECO:0000256" key="1">
    <source>
        <dbReference type="ARBA" id="ARBA00004141"/>
    </source>
</evidence>
<protein>
    <recommendedName>
        <fullName evidence="10">G-protein coupled receptors family 1 profile domain-containing protein</fullName>
    </recommendedName>
</protein>
<evidence type="ECO:0000256" key="4">
    <source>
        <dbReference type="ARBA" id="ARBA00023040"/>
    </source>
</evidence>
<feature type="transmembrane region" description="Helical" evidence="9">
    <location>
        <begin position="111"/>
        <end position="129"/>
    </location>
</feature>
<keyword evidence="5 9" id="KW-0472">Membrane</keyword>
<reference evidence="11" key="1">
    <citation type="submission" date="2015-07" db="EMBL/GenBank/DDBJ databases">
        <title>MeaNS - Measles Nucleotide Surveillance Program.</title>
        <authorList>
            <person name="Tran T."/>
            <person name="Druce J."/>
        </authorList>
    </citation>
    <scope>NUCLEOTIDE SEQUENCE</scope>
    <source>
        <strain evidence="11">UCB-OBI-ISO-001</strain>
        <tissue evidence="11">Gonad</tissue>
    </source>
</reference>
<dbReference type="PRINTS" id="PR00237">
    <property type="entry name" value="GPCRRHODOPSN"/>
</dbReference>
<name>A0A0L8GY22_OCTBM</name>
<dbReference type="STRING" id="37653.A0A0L8GY22"/>
<dbReference type="SUPFAM" id="SSF81321">
    <property type="entry name" value="Family A G protein-coupled receptor-like"/>
    <property type="match status" value="1"/>
</dbReference>
<dbReference type="InterPro" id="IPR000276">
    <property type="entry name" value="GPCR_Rhodpsn"/>
</dbReference>
<dbReference type="OrthoDB" id="6161389at2759"/>
<evidence type="ECO:0000256" key="3">
    <source>
        <dbReference type="ARBA" id="ARBA00022989"/>
    </source>
</evidence>
<accession>A0A0L8GY22</accession>
<evidence type="ECO:0000256" key="6">
    <source>
        <dbReference type="ARBA" id="ARBA00023170"/>
    </source>
</evidence>
<gene>
    <name evidence="11" type="ORF">OCBIM_22026028mg</name>
</gene>
<dbReference type="PROSITE" id="PS50262">
    <property type="entry name" value="G_PROTEIN_RECEP_F1_2"/>
    <property type="match status" value="1"/>
</dbReference>
<dbReference type="GO" id="GO:0005886">
    <property type="term" value="C:plasma membrane"/>
    <property type="evidence" value="ECO:0007669"/>
    <property type="project" value="TreeGrafter"/>
</dbReference>